<evidence type="ECO:0000313" key="4">
    <source>
        <dbReference type="Proteomes" id="UP000243502"/>
    </source>
</evidence>
<evidence type="ECO:0000313" key="3">
    <source>
        <dbReference type="EMBL" id="AUT65092.1"/>
    </source>
</evidence>
<dbReference type="KEGG" id="pter:C2L65_36560"/>
<feature type="transmembrane region" description="Helical" evidence="1">
    <location>
        <begin position="85"/>
        <end position="103"/>
    </location>
</feature>
<evidence type="ECO:0000256" key="1">
    <source>
        <dbReference type="SAM" id="Phobius"/>
    </source>
</evidence>
<feature type="chain" id="PRO_5014372103" description="Glycine zipper family protein" evidence="2">
    <location>
        <begin position="37"/>
        <end position="256"/>
    </location>
</feature>
<dbReference type="EMBL" id="CP026113">
    <property type="protein sequence ID" value="AUT65092.1"/>
    <property type="molecule type" value="Genomic_DNA"/>
</dbReference>
<proteinExistence type="predicted"/>
<organism evidence="3 4">
    <name type="scientific">Paraburkholderia terrae</name>
    <dbReference type="NCBI Taxonomy" id="311230"/>
    <lineage>
        <taxon>Bacteria</taxon>
        <taxon>Pseudomonadati</taxon>
        <taxon>Pseudomonadota</taxon>
        <taxon>Betaproteobacteria</taxon>
        <taxon>Burkholderiales</taxon>
        <taxon>Burkholderiaceae</taxon>
        <taxon>Paraburkholderia</taxon>
    </lineage>
</organism>
<protein>
    <recommendedName>
        <fullName evidence="5">Glycine zipper family protein</fullName>
    </recommendedName>
</protein>
<evidence type="ECO:0000256" key="2">
    <source>
        <dbReference type="SAM" id="SignalP"/>
    </source>
</evidence>
<sequence length="256" mass="27229">MLQTRKKNMTNKLKMRVAATVAAATGMMFLATQVSAQESATDDLNSCVRKEQILTTAKGAGIGAVTGFAAMLVSNKKNDALKGAAVGAAVGGIAGFATAYYTAIDTCYKKNPSWVPESNIQHTKSFDKVKKELKYKSSQGVVVRANTVSIDGPVKADGQAVVNSTFALMTPDGAERPVSVERKLYVIGDDGKETLVQFPGHSAAEEHTFEPGEVTDTVRIPIPHDAKPGNLYRVEFSVAADNKPASVATEKFKVSE</sequence>
<name>A0A2I8F0D6_9BURK</name>
<evidence type="ECO:0008006" key="5">
    <source>
        <dbReference type="Google" id="ProtNLM"/>
    </source>
</evidence>
<accession>A0A2I8F0D6</accession>
<gene>
    <name evidence="3" type="ORF">C2L65_36560</name>
</gene>
<dbReference type="AlphaFoldDB" id="A0A2I8F0D6"/>
<keyword evidence="1" id="KW-1133">Transmembrane helix</keyword>
<keyword evidence="1" id="KW-0812">Transmembrane</keyword>
<keyword evidence="2" id="KW-0732">Signal</keyword>
<dbReference type="Proteomes" id="UP000243502">
    <property type="component" value="Chromosome 3"/>
</dbReference>
<feature type="transmembrane region" description="Helical" evidence="1">
    <location>
        <begin position="52"/>
        <end position="73"/>
    </location>
</feature>
<keyword evidence="1" id="KW-0472">Membrane</keyword>
<reference evidence="3 4" key="1">
    <citation type="submission" date="2018-01" db="EMBL/GenBank/DDBJ databases">
        <title>Species boundaries and ecological features among Paraburkholderia terrae DSMZ17804T, P. hospita DSMZ17164T and P. caribensis DSMZ13236T.</title>
        <authorList>
            <person name="Pratama A.A."/>
        </authorList>
    </citation>
    <scope>NUCLEOTIDE SEQUENCE [LARGE SCALE GENOMIC DNA]</scope>
    <source>
        <strain evidence="3 4">DSM 17804</strain>
    </source>
</reference>
<feature type="signal peptide" evidence="2">
    <location>
        <begin position="1"/>
        <end position="36"/>
    </location>
</feature>